<organism evidence="13 14">
    <name type="scientific">Tothia fuscella</name>
    <dbReference type="NCBI Taxonomy" id="1048955"/>
    <lineage>
        <taxon>Eukaryota</taxon>
        <taxon>Fungi</taxon>
        <taxon>Dikarya</taxon>
        <taxon>Ascomycota</taxon>
        <taxon>Pezizomycotina</taxon>
        <taxon>Dothideomycetes</taxon>
        <taxon>Pleosporomycetidae</taxon>
        <taxon>Venturiales</taxon>
        <taxon>Cylindrosympodiaceae</taxon>
        <taxon>Tothia</taxon>
    </lineage>
</organism>
<dbReference type="CDD" id="cd18787">
    <property type="entry name" value="SF2_C_DEAD"/>
    <property type="match status" value="1"/>
</dbReference>
<dbReference type="GO" id="GO:0005524">
    <property type="term" value="F:ATP binding"/>
    <property type="evidence" value="ECO:0007669"/>
    <property type="project" value="UniProtKB-KW"/>
</dbReference>
<feature type="region of interest" description="Disordered" evidence="9">
    <location>
        <begin position="543"/>
        <end position="611"/>
    </location>
</feature>
<dbReference type="Gene3D" id="3.40.50.300">
    <property type="entry name" value="P-loop containing nucleotide triphosphate hydrolases"/>
    <property type="match status" value="2"/>
</dbReference>
<dbReference type="InterPro" id="IPR027417">
    <property type="entry name" value="P-loop_NTPase"/>
</dbReference>
<keyword evidence="2 8" id="KW-0547">Nucleotide-binding</keyword>
<comment type="similarity">
    <text evidence="8">Belongs to the DEAD box helicase family.</text>
</comment>
<dbReference type="PROSITE" id="PS51192">
    <property type="entry name" value="HELICASE_ATP_BIND_1"/>
    <property type="match status" value="1"/>
</dbReference>
<sequence>MSDDFNFETADMSAAIDDVEVSSSVAPSTASCPKPEQNFVGAPEDDAEAEAKARGHNWVPKTNYDYSSYAIKDKNSVEVGNMPAWAASAVKYEWSDDFGDVAPRVEELEKQLFTTDFLAGTGTAMKALELEVRTEGPKNVKPVLKFSEAGLHPVLMETLKLMHYDEPTPIQAYTIPAVLLGSDVVASAQTGSGKTAAYLIPILSRLMGKAQKLCAPRPNPVTYNPSTDAVRAEPLVLIVAPTRELVCQIFDEARRLCYRSKLRPCVAYGGGPMGLQREELNKGCDILIATPGRLIDFMRKPALLTLARLKYTIIDEADEMMTADWEENMTQIMGGDSNEDPDHIYMMFSATFPKEMRKVARKYMEPDYFRIYVGRIGSTHKNIEQSICWVEENKKRDALYDLLFSEKPARTIIFVNSKRQADMIDDFLFNKGLPTTSIHSDRTQREREDAILAFKQGTCPILVTTGVAARGIDIRNVMHVINYDMPSADHGGIQEYVHRIGRTARIGYTGKASSFYNNRNEDIAEDLVKLLIENGQLVPDFLEDHRPLDGGKIEFDDDSEPDSDEADEATGGDAWGAAPVDDGFKADEGFAADDGFKADEGGFKADAGDDA</sequence>
<keyword evidence="3 8" id="KW-0378">Hydrolase</keyword>
<dbReference type="InterPro" id="IPR014001">
    <property type="entry name" value="Helicase_ATP-bd"/>
</dbReference>
<dbReference type="AlphaFoldDB" id="A0A9P4P1M6"/>
<dbReference type="InterPro" id="IPR011545">
    <property type="entry name" value="DEAD/DEAH_box_helicase_dom"/>
</dbReference>
<evidence type="ECO:0000313" key="13">
    <source>
        <dbReference type="EMBL" id="KAF2435617.1"/>
    </source>
</evidence>
<comment type="catalytic activity">
    <reaction evidence="6">
        <text>ATP + H2O = ADP + phosphate + H(+)</text>
        <dbReference type="Rhea" id="RHEA:13065"/>
        <dbReference type="ChEBI" id="CHEBI:15377"/>
        <dbReference type="ChEBI" id="CHEBI:15378"/>
        <dbReference type="ChEBI" id="CHEBI:30616"/>
        <dbReference type="ChEBI" id="CHEBI:43474"/>
        <dbReference type="ChEBI" id="CHEBI:456216"/>
        <dbReference type="EC" id="3.6.4.13"/>
    </reaction>
</comment>
<dbReference type="PANTHER" id="PTHR47958">
    <property type="entry name" value="ATP-DEPENDENT RNA HELICASE DBP3"/>
    <property type="match status" value="1"/>
</dbReference>
<dbReference type="Pfam" id="PF00271">
    <property type="entry name" value="Helicase_C"/>
    <property type="match status" value="1"/>
</dbReference>
<accession>A0A9P4P1M6</accession>
<dbReference type="Pfam" id="PF00270">
    <property type="entry name" value="DEAD"/>
    <property type="match status" value="1"/>
</dbReference>
<dbReference type="SMART" id="SM00490">
    <property type="entry name" value="HELICc"/>
    <property type="match status" value="1"/>
</dbReference>
<feature type="domain" description="Helicase C-terminal" evidence="11">
    <location>
        <begin position="382"/>
        <end position="546"/>
    </location>
</feature>
<dbReference type="InterPro" id="IPR000629">
    <property type="entry name" value="RNA-helicase_DEAD-box_CS"/>
</dbReference>
<feature type="short sequence motif" description="Q motif" evidence="7">
    <location>
        <begin position="144"/>
        <end position="172"/>
    </location>
</feature>
<evidence type="ECO:0000256" key="6">
    <source>
        <dbReference type="ARBA" id="ARBA00047984"/>
    </source>
</evidence>
<reference evidence="13" key="1">
    <citation type="journal article" date="2020" name="Stud. Mycol.">
        <title>101 Dothideomycetes genomes: a test case for predicting lifestyles and emergence of pathogens.</title>
        <authorList>
            <person name="Haridas S."/>
            <person name="Albert R."/>
            <person name="Binder M."/>
            <person name="Bloem J."/>
            <person name="Labutti K."/>
            <person name="Salamov A."/>
            <person name="Andreopoulos B."/>
            <person name="Baker S."/>
            <person name="Barry K."/>
            <person name="Bills G."/>
            <person name="Bluhm B."/>
            <person name="Cannon C."/>
            <person name="Castanera R."/>
            <person name="Culley D."/>
            <person name="Daum C."/>
            <person name="Ezra D."/>
            <person name="Gonzalez J."/>
            <person name="Henrissat B."/>
            <person name="Kuo A."/>
            <person name="Liang C."/>
            <person name="Lipzen A."/>
            <person name="Lutzoni F."/>
            <person name="Magnuson J."/>
            <person name="Mondo S."/>
            <person name="Nolan M."/>
            <person name="Ohm R."/>
            <person name="Pangilinan J."/>
            <person name="Park H.-J."/>
            <person name="Ramirez L."/>
            <person name="Alfaro M."/>
            <person name="Sun H."/>
            <person name="Tritt A."/>
            <person name="Yoshinaga Y."/>
            <person name="Zwiers L.-H."/>
            <person name="Turgeon B."/>
            <person name="Goodwin S."/>
            <person name="Spatafora J."/>
            <person name="Crous P."/>
            <person name="Grigoriev I."/>
        </authorList>
    </citation>
    <scope>NUCLEOTIDE SEQUENCE</scope>
    <source>
        <strain evidence="13">CBS 130266</strain>
    </source>
</reference>
<evidence type="ECO:0000256" key="2">
    <source>
        <dbReference type="ARBA" id="ARBA00022741"/>
    </source>
</evidence>
<keyword evidence="4 8" id="KW-0347">Helicase</keyword>
<evidence type="ECO:0000256" key="3">
    <source>
        <dbReference type="ARBA" id="ARBA00022801"/>
    </source>
</evidence>
<keyword evidence="14" id="KW-1185">Reference proteome</keyword>
<gene>
    <name evidence="13" type="ORF">EJ08DRAFT_645315</name>
</gene>
<evidence type="ECO:0000259" key="12">
    <source>
        <dbReference type="PROSITE" id="PS51195"/>
    </source>
</evidence>
<dbReference type="EC" id="3.6.4.13" evidence="1"/>
<name>A0A9P4P1M6_9PEZI</name>
<evidence type="ECO:0000313" key="14">
    <source>
        <dbReference type="Proteomes" id="UP000800235"/>
    </source>
</evidence>
<dbReference type="SMART" id="SM00487">
    <property type="entry name" value="DEXDc"/>
    <property type="match status" value="1"/>
</dbReference>
<dbReference type="GO" id="GO:0003724">
    <property type="term" value="F:RNA helicase activity"/>
    <property type="evidence" value="ECO:0007669"/>
    <property type="project" value="UniProtKB-EC"/>
</dbReference>
<protein>
    <recommendedName>
        <fullName evidence="1">RNA helicase</fullName>
        <ecNumber evidence="1">3.6.4.13</ecNumber>
    </recommendedName>
</protein>
<dbReference type="Proteomes" id="UP000800235">
    <property type="component" value="Unassembled WGS sequence"/>
</dbReference>
<dbReference type="FunFam" id="3.40.50.300:FF:000008">
    <property type="entry name" value="ATP-dependent RNA helicase RhlB"/>
    <property type="match status" value="1"/>
</dbReference>
<evidence type="ECO:0000259" key="10">
    <source>
        <dbReference type="PROSITE" id="PS51192"/>
    </source>
</evidence>
<dbReference type="InterPro" id="IPR001650">
    <property type="entry name" value="Helicase_C-like"/>
</dbReference>
<feature type="compositionally biased region" description="Acidic residues" evidence="9">
    <location>
        <begin position="555"/>
        <end position="570"/>
    </location>
</feature>
<feature type="domain" description="Helicase ATP-binding" evidence="10">
    <location>
        <begin position="175"/>
        <end position="370"/>
    </location>
</feature>
<comment type="caution">
    <text evidence="13">The sequence shown here is derived from an EMBL/GenBank/DDBJ whole genome shotgun (WGS) entry which is preliminary data.</text>
</comment>
<evidence type="ECO:0000259" key="11">
    <source>
        <dbReference type="PROSITE" id="PS51194"/>
    </source>
</evidence>
<dbReference type="OrthoDB" id="196131at2759"/>
<evidence type="ECO:0000256" key="4">
    <source>
        <dbReference type="ARBA" id="ARBA00022806"/>
    </source>
</evidence>
<feature type="domain" description="DEAD-box RNA helicase Q" evidence="12">
    <location>
        <begin position="144"/>
        <end position="172"/>
    </location>
</feature>
<evidence type="ECO:0000256" key="1">
    <source>
        <dbReference type="ARBA" id="ARBA00012552"/>
    </source>
</evidence>
<feature type="compositionally biased region" description="Basic and acidic residues" evidence="9">
    <location>
        <begin position="543"/>
        <end position="554"/>
    </location>
</feature>
<keyword evidence="5 8" id="KW-0067">ATP-binding</keyword>
<dbReference type="PROSITE" id="PS00039">
    <property type="entry name" value="DEAD_ATP_HELICASE"/>
    <property type="match status" value="1"/>
</dbReference>
<dbReference type="PROSITE" id="PS51195">
    <property type="entry name" value="Q_MOTIF"/>
    <property type="match status" value="1"/>
</dbReference>
<evidence type="ECO:0000256" key="9">
    <source>
        <dbReference type="SAM" id="MobiDB-lite"/>
    </source>
</evidence>
<dbReference type="SUPFAM" id="SSF52540">
    <property type="entry name" value="P-loop containing nucleoside triphosphate hydrolases"/>
    <property type="match status" value="1"/>
</dbReference>
<dbReference type="PROSITE" id="PS51194">
    <property type="entry name" value="HELICASE_CTER"/>
    <property type="match status" value="1"/>
</dbReference>
<evidence type="ECO:0000256" key="7">
    <source>
        <dbReference type="PROSITE-ProRule" id="PRU00552"/>
    </source>
</evidence>
<dbReference type="GO" id="GO:0003676">
    <property type="term" value="F:nucleic acid binding"/>
    <property type="evidence" value="ECO:0007669"/>
    <property type="project" value="InterPro"/>
</dbReference>
<dbReference type="GO" id="GO:0016787">
    <property type="term" value="F:hydrolase activity"/>
    <property type="evidence" value="ECO:0007669"/>
    <property type="project" value="UniProtKB-KW"/>
</dbReference>
<evidence type="ECO:0000256" key="5">
    <source>
        <dbReference type="ARBA" id="ARBA00022840"/>
    </source>
</evidence>
<evidence type="ECO:0000256" key="8">
    <source>
        <dbReference type="RuleBase" id="RU000492"/>
    </source>
</evidence>
<dbReference type="EMBL" id="MU007012">
    <property type="protein sequence ID" value="KAF2435617.1"/>
    <property type="molecule type" value="Genomic_DNA"/>
</dbReference>
<feature type="compositionally biased region" description="Basic and acidic residues" evidence="9">
    <location>
        <begin position="582"/>
        <end position="611"/>
    </location>
</feature>
<proteinExistence type="inferred from homology"/>
<dbReference type="InterPro" id="IPR014014">
    <property type="entry name" value="RNA_helicase_DEAD_Q_motif"/>
</dbReference>